<protein>
    <submittedName>
        <fullName evidence="2">Uncharacterized protein</fullName>
    </submittedName>
</protein>
<feature type="region of interest" description="Disordered" evidence="1">
    <location>
        <begin position="1"/>
        <end position="32"/>
    </location>
</feature>
<feature type="region of interest" description="Disordered" evidence="1">
    <location>
        <begin position="90"/>
        <end position="133"/>
    </location>
</feature>
<proteinExistence type="predicted"/>
<feature type="non-terminal residue" evidence="2">
    <location>
        <position position="1"/>
    </location>
</feature>
<dbReference type="EMBL" id="CADCTR010000891">
    <property type="protein sequence ID" value="CAA9270495.1"/>
    <property type="molecule type" value="Genomic_DNA"/>
</dbReference>
<feature type="compositionally biased region" description="Basic residues" evidence="1">
    <location>
        <begin position="103"/>
        <end position="113"/>
    </location>
</feature>
<feature type="compositionally biased region" description="Basic residues" evidence="1">
    <location>
        <begin position="49"/>
        <end position="63"/>
    </location>
</feature>
<organism evidence="2">
    <name type="scientific">uncultured Chloroflexia bacterium</name>
    <dbReference type="NCBI Taxonomy" id="1672391"/>
    <lineage>
        <taxon>Bacteria</taxon>
        <taxon>Bacillati</taxon>
        <taxon>Chloroflexota</taxon>
        <taxon>Chloroflexia</taxon>
        <taxon>environmental samples</taxon>
    </lineage>
</organism>
<sequence length="133" mass="15046">GEQSEGKVITSHTPRVEGTCEGRSEQPGSDELERLIRRQKEIIDVFKGRSGRRQGKKRRLRNKKASDGSIQALNRELREVNQKIAQCKAQLGEPANEPPKFACKSKKRKKATRSLHDGKPLPPSGTWIHIWRG</sequence>
<gene>
    <name evidence="2" type="ORF">AVDCRST_MAG93-2615</name>
</gene>
<dbReference type="AlphaFoldDB" id="A0A6J4J849"/>
<feature type="compositionally biased region" description="Basic and acidic residues" evidence="1">
    <location>
        <begin position="14"/>
        <end position="24"/>
    </location>
</feature>
<feature type="region of interest" description="Disordered" evidence="1">
    <location>
        <begin position="46"/>
        <end position="71"/>
    </location>
</feature>
<reference evidence="2" key="1">
    <citation type="submission" date="2020-02" db="EMBL/GenBank/DDBJ databases">
        <authorList>
            <person name="Meier V. D."/>
        </authorList>
    </citation>
    <scope>NUCLEOTIDE SEQUENCE</scope>
    <source>
        <strain evidence="2">AVDCRST_MAG93</strain>
    </source>
</reference>
<evidence type="ECO:0000256" key="1">
    <source>
        <dbReference type="SAM" id="MobiDB-lite"/>
    </source>
</evidence>
<accession>A0A6J4J849</accession>
<name>A0A6J4J849_9CHLR</name>
<evidence type="ECO:0000313" key="2">
    <source>
        <dbReference type="EMBL" id="CAA9270495.1"/>
    </source>
</evidence>